<proteinExistence type="inferred from homology"/>
<dbReference type="GO" id="GO:0005524">
    <property type="term" value="F:ATP binding"/>
    <property type="evidence" value="ECO:0007669"/>
    <property type="project" value="UniProtKB-UniRule"/>
</dbReference>
<dbReference type="GO" id="GO:0005829">
    <property type="term" value="C:cytosol"/>
    <property type="evidence" value="ECO:0007669"/>
    <property type="project" value="TreeGrafter"/>
</dbReference>
<dbReference type="InterPro" id="IPR008909">
    <property type="entry name" value="DALR_anticod-bd"/>
</dbReference>
<evidence type="ECO:0000313" key="13">
    <source>
        <dbReference type="EMBL" id="EPE37564.1"/>
    </source>
</evidence>
<evidence type="ECO:0000256" key="11">
    <source>
        <dbReference type="HAMAP-Rule" id="MF_00255"/>
    </source>
</evidence>
<keyword evidence="5 11" id="KW-0436">Ligase</keyword>
<protein>
    <recommendedName>
        <fullName evidence="11">Glycine--tRNA ligase beta subunit</fullName>
        <ecNumber evidence="11">6.1.1.14</ecNumber>
    </recommendedName>
    <alternativeName>
        <fullName evidence="11">Glycyl-tRNA synthetase beta subunit</fullName>
        <shortName evidence="11">GlyRS</shortName>
    </alternativeName>
</protein>
<dbReference type="STRING" id="28176.CF66_1105"/>
<dbReference type="eggNOG" id="COG0751">
    <property type="taxonomic scope" value="Bacteria"/>
</dbReference>
<evidence type="ECO:0000256" key="2">
    <source>
        <dbReference type="ARBA" id="ARBA00008226"/>
    </source>
</evidence>
<dbReference type="SUPFAM" id="SSF109604">
    <property type="entry name" value="HD-domain/PDEase-like"/>
    <property type="match status" value="1"/>
</dbReference>
<dbReference type="GO" id="GO:0004820">
    <property type="term" value="F:glycine-tRNA ligase activity"/>
    <property type="evidence" value="ECO:0007669"/>
    <property type="project" value="UniProtKB-UniRule"/>
</dbReference>
<dbReference type="Pfam" id="PF05746">
    <property type="entry name" value="DALR_1"/>
    <property type="match status" value="1"/>
</dbReference>
<keyword evidence="9 11" id="KW-0030">Aminoacyl-tRNA synthetase</keyword>
<dbReference type="AlphaFoldDB" id="S3DK93"/>
<evidence type="ECO:0000256" key="6">
    <source>
        <dbReference type="ARBA" id="ARBA00022741"/>
    </source>
</evidence>
<dbReference type="PANTHER" id="PTHR30075:SF2">
    <property type="entry name" value="GLYCINE--TRNA LIGASE, CHLOROPLASTIC_MITOCHONDRIAL 2"/>
    <property type="match status" value="1"/>
</dbReference>
<comment type="subunit">
    <text evidence="3 11">Tetramer of two alpha and two beta subunits.</text>
</comment>
<evidence type="ECO:0000256" key="3">
    <source>
        <dbReference type="ARBA" id="ARBA00011209"/>
    </source>
</evidence>
<gene>
    <name evidence="11" type="primary">glyS</name>
    <name evidence="13" type="ORF">O1U_0869</name>
</gene>
<dbReference type="PATRIC" id="fig|1236703.3.peg.906"/>
<comment type="caution">
    <text evidence="13">The sequence shown here is derived from an EMBL/GenBank/DDBJ whole genome shotgun (WGS) entry which is preliminary data.</text>
</comment>
<dbReference type="Proteomes" id="UP000053688">
    <property type="component" value="Unassembled WGS sequence"/>
</dbReference>
<evidence type="ECO:0000256" key="7">
    <source>
        <dbReference type="ARBA" id="ARBA00022840"/>
    </source>
</evidence>
<dbReference type="GO" id="GO:0006426">
    <property type="term" value="P:glycyl-tRNA aminoacylation"/>
    <property type="evidence" value="ECO:0007669"/>
    <property type="project" value="UniProtKB-UniRule"/>
</dbReference>
<organism evidence="13 14">
    <name type="scientific">Candidatus Photodesmus katoptron Akat1</name>
    <dbReference type="NCBI Taxonomy" id="1236703"/>
    <lineage>
        <taxon>Bacteria</taxon>
        <taxon>Pseudomonadati</taxon>
        <taxon>Pseudomonadota</taxon>
        <taxon>Gammaproteobacteria</taxon>
        <taxon>Vibrionales</taxon>
        <taxon>Vibrionaceae</taxon>
        <taxon>Candidatus Photodesmus</taxon>
    </lineage>
</organism>
<keyword evidence="6 11" id="KW-0547">Nucleotide-binding</keyword>
<comment type="catalytic activity">
    <reaction evidence="10 11">
        <text>tRNA(Gly) + glycine + ATP = glycyl-tRNA(Gly) + AMP + diphosphate</text>
        <dbReference type="Rhea" id="RHEA:16013"/>
        <dbReference type="Rhea" id="RHEA-COMP:9664"/>
        <dbReference type="Rhea" id="RHEA-COMP:9683"/>
        <dbReference type="ChEBI" id="CHEBI:30616"/>
        <dbReference type="ChEBI" id="CHEBI:33019"/>
        <dbReference type="ChEBI" id="CHEBI:57305"/>
        <dbReference type="ChEBI" id="CHEBI:78442"/>
        <dbReference type="ChEBI" id="CHEBI:78522"/>
        <dbReference type="ChEBI" id="CHEBI:456215"/>
        <dbReference type="EC" id="6.1.1.14"/>
    </reaction>
</comment>
<reference evidence="13 14" key="1">
    <citation type="journal article" date="2014" name="Environ. Microbiol.">
        <title>Genomic signatures of obligate host dependence in the luminous bacterial symbiont of a vertebrate.</title>
        <authorList>
            <person name="Hendry T.A."/>
            <person name="de Wet J.R."/>
            <person name="Dunlap P.V."/>
        </authorList>
    </citation>
    <scope>NUCLEOTIDE SEQUENCE [LARGE SCALE GENOMIC DNA]</scope>
    <source>
        <strain evidence="13 14">Akat1</strain>
    </source>
</reference>
<accession>S3DK93</accession>
<dbReference type="HAMAP" id="MF_00255">
    <property type="entry name" value="Gly_tRNA_synth_beta"/>
    <property type="match status" value="1"/>
</dbReference>
<dbReference type="EMBL" id="AMSD01000002">
    <property type="protein sequence ID" value="EPE37564.1"/>
    <property type="molecule type" value="Genomic_DNA"/>
</dbReference>
<evidence type="ECO:0000256" key="8">
    <source>
        <dbReference type="ARBA" id="ARBA00022917"/>
    </source>
</evidence>
<evidence type="ECO:0000256" key="4">
    <source>
        <dbReference type="ARBA" id="ARBA00022490"/>
    </source>
</evidence>
<evidence type="ECO:0000256" key="1">
    <source>
        <dbReference type="ARBA" id="ARBA00004496"/>
    </source>
</evidence>
<keyword evidence="8 11" id="KW-0648">Protein biosynthesis</keyword>
<feature type="domain" description="DALR anticodon binding" evidence="12">
    <location>
        <begin position="590"/>
        <end position="685"/>
    </location>
</feature>
<dbReference type="Pfam" id="PF02092">
    <property type="entry name" value="tRNA_synt_2f"/>
    <property type="match status" value="1"/>
</dbReference>
<name>S3DK93_9GAMM</name>
<dbReference type="EC" id="6.1.1.14" evidence="11"/>
<sequence length="696" mass="79822">MKEKNIAKTFLIELGTEELPSLKLRSLGESFSKIFEKELKKERITYKRIKWYATPRRLALKVTNLLEIQPTRVINKRGPSISVAFDTNGKATQSALSWAKSNNIQLEEANHLVTKKGKWLVLKKEIEGKNIQELIIPLIKRSIINLSKDKTMRWGNSNIRFIRPIKTLTILLNDELIHGEILGVSSSRTIHGHRFIGKHKLSIQSANQYPKILKEQGKVIADFQERKEKILLYANKAAEKIGGVLDLDDTLLEEITSLVEWPVILIGKFKTQFLKIPLDALVYTMKTHQKCLPVYENKRKKQLLPNFIFVANIESKDPNQIINGNEKVIHSRLSDAKFFFIKDRKRKLIEYLPELDKAIFQKQLGTLKEKTERIVELSTYIAKKNTANIKNTKRAALLSKCDLMTSMVFEFSEMQGIIGMHYASYDGEEKEVAIALYEQYRPRFSGDLLPSRGIASSLALADKLDTIVGIFGINQIPKKGGDPFALRRLSLGVLRIIIENSYDFDLADLITKSKELFKNKLTNNSVEIHVIEFILARLHAWYKDSGFDLHIIQSVLATKSTKLIDVDERIKAISNFIELEKGKSFIAVTKRVTNILVKCNFTLKEEINPILLCKDEEKILSDKIKILKQELNSNFILNKYSKKLEKLAQLTPIINTFFDKVTIISNDKRIRQNRLTILKNISNLFQGIADFSILKE</sequence>
<evidence type="ECO:0000256" key="9">
    <source>
        <dbReference type="ARBA" id="ARBA00023146"/>
    </source>
</evidence>
<comment type="subcellular location">
    <subcellularLocation>
        <location evidence="1 11">Cytoplasm</location>
    </subcellularLocation>
</comment>
<dbReference type="PANTHER" id="PTHR30075">
    <property type="entry name" value="GLYCYL-TRNA SYNTHETASE"/>
    <property type="match status" value="1"/>
</dbReference>
<keyword evidence="14" id="KW-1185">Reference proteome</keyword>
<keyword evidence="4 11" id="KW-0963">Cytoplasm</keyword>
<evidence type="ECO:0000259" key="12">
    <source>
        <dbReference type="Pfam" id="PF05746"/>
    </source>
</evidence>
<evidence type="ECO:0000256" key="10">
    <source>
        <dbReference type="ARBA" id="ARBA00047937"/>
    </source>
</evidence>
<keyword evidence="7 11" id="KW-0067">ATP-binding</keyword>
<dbReference type="PROSITE" id="PS50861">
    <property type="entry name" value="AA_TRNA_LIGASE_II_GLYAB"/>
    <property type="match status" value="1"/>
</dbReference>
<dbReference type="GO" id="GO:0004814">
    <property type="term" value="F:arginine-tRNA ligase activity"/>
    <property type="evidence" value="ECO:0007669"/>
    <property type="project" value="InterPro"/>
</dbReference>
<dbReference type="GO" id="GO:0006420">
    <property type="term" value="P:arginyl-tRNA aminoacylation"/>
    <property type="evidence" value="ECO:0007669"/>
    <property type="project" value="InterPro"/>
</dbReference>
<evidence type="ECO:0000256" key="5">
    <source>
        <dbReference type="ARBA" id="ARBA00022598"/>
    </source>
</evidence>
<comment type="similarity">
    <text evidence="2 11">Belongs to the class-II aminoacyl-tRNA synthetase family.</text>
</comment>
<dbReference type="InterPro" id="IPR006194">
    <property type="entry name" value="Gly-tRNA-synth_heterodimer"/>
</dbReference>
<dbReference type="NCBIfam" id="TIGR00211">
    <property type="entry name" value="glyS"/>
    <property type="match status" value="1"/>
</dbReference>
<dbReference type="InterPro" id="IPR015944">
    <property type="entry name" value="Gly-tRNA-synth_bsu"/>
</dbReference>
<dbReference type="PRINTS" id="PR01045">
    <property type="entry name" value="TRNASYNTHGB"/>
</dbReference>
<evidence type="ECO:0000313" key="14">
    <source>
        <dbReference type="Proteomes" id="UP000053688"/>
    </source>
</evidence>